<protein>
    <submittedName>
        <fullName evidence="1">Mitogen-activated protein kinase 8 interacting protein 3</fullName>
    </submittedName>
</protein>
<name>A0A834EQ98_9CHIR</name>
<organism evidence="1 2">
    <name type="scientific">Phyllostomus discolor</name>
    <name type="common">pale spear-nosed bat</name>
    <dbReference type="NCBI Taxonomy" id="89673"/>
    <lineage>
        <taxon>Eukaryota</taxon>
        <taxon>Metazoa</taxon>
        <taxon>Chordata</taxon>
        <taxon>Craniata</taxon>
        <taxon>Vertebrata</taxon>
        <taxon>Euteleostomi</taxon>
        <taxon>Mammalia</taxon>
        <taxon>Eutheria</taxon>
        <taxon>Laurasiatheria</taxon>
        <taxon>Chiroptera</taxon>
        <taxon>Yangochiroptera</taxon>
        <taxon>Phyllostomidae</taxon>
        <taxon>Phyllostominae</taxon>
        <taxon>Phyllostomus</taxon>
    </lineage>
</organism>
<dbReference type="GO" id="GO:0005737">
    <property type="term" value="C:cytoplasm"/>
    <property type="evidence" value="ECO:0007669"/>
    <property type="project" value="TreeGrafter"/>
</dbReference>
<dbReference type="InterPro" id="IPR039911">
    <property type="entry name" value="JIP3/JIP4"/>
</dbReference>
<keyword evidence="1" id="KW-0808">Transferase</keyword>
<evidence type="ECO:0000313" key="1">
    <source>
        <dbReference type="EMBL" id="KAF6125636.1"/>
    </source>
</evidence>
<dbReference type="GO" id="GO:0005078">
    <property type="term" value="F:MAP-kinase scaffold activity"/>
    <property type="evidence" value="ECO:0007669"/>
    <property type="project" value="InterPro"/>
</dbReference>
<dbReference type="GO" id="GO:0016301">
    <property type="term" value="F:kinase activity"/>
    <property type="evidence" value="ECO:0007669"/>
    <property type="project" value="UniProtKB-KW"/>
</dbReference>
<dbReference type="EMBL" id="JABVXQ010000002">
    <property type="protein sequence ID" value="KAF6125636.1"/>
    <property type="molecule type" value="Genomic_DNA"/>
</dbReference>
<dbReference type="GO" id="GO:0019894">
    <property type="term" value="F:kinesin binding"/>
    <property type="evidence" value="ECO:0007669"/>
    <property type="project" value="TreeGrafter"/>
</dbReference>
<dbReference type="GO" id="GO:0008432">
    <property type="term" value="F:JUN kinase binding"/>
    <property type="evidence" value="ECO:0007669"/>
    <property type="project" value="TreeGrafter"/>
</dbReference>
<dbReference type="PANTHER" id="PTHR13886:SF3">
    <property type="entry name" value="C-JUN-AMINO-TERMINAL KINASE-INTERACTING PROTEIN 3"/>
    <property type="match status" value="1"/>
</dbReference>
<evidence type="ECO:0000313" key="2">
    <source>
        <dbReference type="Proteomes" id="UP000664940"/>
    </source>
</evidence>
<dbReference type="GO" id="GO:0030159">
    <property type="term" value="F:signaling receptor complex adaptor activity"/>
    <property type="evidence" value="ECO:0007669"/>
    <property type="project" value="TreeGrafter"/>
</dbReference>
<gene>
    <name evidence="1" type="ORF">HJG60_012674</name>
</gene>
<proteinExistence type="predicted"/>
<keyword evidence="1" id="KW-0418">Kinase</keyword>
<accession>A0A834EQ98</accession>
<dbReference type="PANTHER" id="PTHR13886">
    <property type="entry name" value="JNK/SAPK-ASSOCIATED PROTEIN"/>
    <property type="match status" value="1"/>
</dbReference>
<dbReference type="AlphaFoldDB" id="A0A834EQ98"/>
<comment type="caution">
    <text evidence="1">The sequence shown here is derived from an EMBL/GenBank/DDBJ whole genome shotgun (WGS) entry which is preliminary data.</text>
</comment>
<reference evidence="1 2" key="1">
    <citation type="journal article" date="2020" name="Nature">
        <title>Six reference-quality genomes reveal evolution of bat adaptations.</title>
        <authorList>
            <person name="Jebb D."/>
            <person name="Huang Z."/>
            <person name="Pippel M."/>
            <person name="Hughes G.M."/>
            <person name="Lavrichenko K."/>
            <person name="Devanna P."/>
            <person name="Winkler S."/>
            <person name="Jermiin L.S."/>
            <person name="Skirmuntt E.C."/>
            <person name="Katzourakis A."/>
            <person name="Burkitt-Gray L."/>
            <person name="Ray D.A."/>
            <person name="Sullivan K.A.M."/>
            <person name="Roscito J.G."/>
            <person name="Kirilenko B.M."/>
            <person name="Davalos L.M."/>
            <person name="Corthals A.P."/>
            <person name="Power M.L."/>
            <person name="Jones G."/>
            <person name="Ransome R.D."/>
            <person name="Dechmann D.K.N."/>
            <person name="Locatelli A.G."/>
            <person name="Puechmaille S.J."/>
            <person name="Fedrigo O."/>
            <person name="Jarvis E.D."/>
            <person name="Hiller M."/>
            <person name="Vernes S.C."/>
            <person name="Myers E.W."/>
            <person name="Teeling E.C."/>
        </authorList>
    </citation>
    <scope>NUCLEOTIDE SEQUENCE [LARGE SCALE GENOMIC DNA]</scope>
    <source>
        <strain evidence="1">Bat1K_MPI-CBG_1</strain>
    </source>
</reference>
<sequence length="217" mass="22898">MAAAKPHVAASWGGRALPGHTGHWAARWPQPPSACPSCDRFFPLRSVLCLSPPPAVVLHRGQLLGLRANKTSPTSGEGARPGGVIHVYGDDSTDKSASSFIPYCSMAQAQLCFHGHRDAVKFFVSVPGNVLATLNGSVLDSPSESPGPAAPASDAEGQKLKNVLVLSGGEGYIDFRIGDGEDDETEESVADVSQVKPMLSKAERSHIIVWQVSYSPE</sequence>
<dbReference type="Proteomes" id="UP000664940">
    <property type="component" value="Unassembled WGS sequence"/>
</dbReference>
<dbReference type="GO" id="GO:0016192">
    <property type="term" value="P:vesicle-mediated transport"/>
    <property type="evidence" value="ECO:0007669"/>
    <property type="project" value="TreeGrafter"/>
</dbReference>